<protein>
    <submittedName>
        <fullName evidence="2">Uncharacterized protein</fullName>
    </submittedName>
</protein>
<accession>A0A4S8IHF6</accession>
<gene>
    <name evidence="2" type="ORF">C4D60_Mb09t19020</name>
</gene>
<proteinExistence type="predicted"/>
<dbReference type="EMBL" id="PYDT01000010">
    <property type="protein sequence ID" value="THU47757.1"/>
    <property type="molecule type" value="Genomic_DNA"/>
</dbReference>
<evidence type="ECO:0000256" key="1">
    <source>
        <dbReference type="SAM" id="MobiDB-lite"/>
    </source>
</evidence>
<keyword evidence="3" id="KW-1185">Reference proteome</keyword>
<sequence>MQGQRILGNSSTRNILEQQIDPQTQLTLSMRERAAIAPTEVLYRSRRDDTHHRVYIHRSEESMLVTNNQEEIRSHTIAVLLQESEDEDEVEELKNNLDYYFQHLPNGEYDNPYPRKQRQEIIAAGLEEEWKTEYPQLARLSQQIYSSSAISNYRPPTDSTMGPANYPPAVNIEPQTSQRPAFEGGYSRPPRFRSRDTSEAWNLPSAFQQQGVMFIIPTQLGMFEERHRPKDTQLQHLGTRRSPTMLKLLLVEPRGATKRTITDTPVL</sequence>
<feature type="region of interest" description="Disordered" evidence="1">
    <location>
        <begin position="172"/>
        <end position="195"/>
    </location>
</feature>
<organism evidence="2 3">
    <name type="scientific">Musa balbisiana</name>
    <name type="common">Banana</name>
    <dbReference type="NCBI Taxonomy" id="52838"/>
    <lineage>
        <taxon>Eukaryota</taxon>
        <taxon>Viridiplantae</taxon>
        <taxon>Streptophyta</taxon>
        <taxon>Embryophyta</taxon>
        <taxon>Tracheophyta</taxon>
        <taxon>Spermatophyta</taxon>
        <taxon>Magnoliopsida</taxon>
        <taxon>Liliopsida</taxon>
        <taxon>Zingiberales</taxon>
        <taxon>Musaceae</taxon>
        <taxon>Musa</taxon>
    </lineage>
</organism>
<reference evidence="2 3" key="1">
    <citation type="journal article" date="2019" name="Nat. Plants">
        <title>Genome sequencing of Musa balbisiana reveals subgenome evolution and function divergence in polyploid bananas.</title>
        <authorList>
            <person name="Yao X."/>
        </authorList>
    </citation>
    <scope>NUCLEOTIDE SEQUENCE [LARGE SCALE GENOMIC DNA]</scope>
    <source>
        <strain evidence="3">cv. DH-PKW</strain>
        <tissue evidence="2">Leaves</tissue>
    </source>
</reference>
<dbReference type="AlphaFoldDB" id="A0A4S8IHF6"/>
<evidence type="ECO:0000313" key="2">
    <source>
        <dbReference type="EMBL" id="THU47757.1"/>
    </source>
</evidence>
<name>A0A4S8IHF6_MUSBA</name>
<evidence type="ECO:0000313" key="3">
    <source>
        <dbReference type="Proteomes" id="UP000317650"/>
    </source>
</evidence>
<dbReference type="Proteomes" id="UP000317650">
    <property type="component" value="Chromosome 9"/>
</dbReference>
<comment type="caution">
    <text evidence="2">The sequence shown here is derived from an EMBL/GenBank/DDBJ whole genome shotgun (WGS) entry which is preliminary data.</text>
</comment>